<feature type="compositionally biased region" description="Acidic residues" evidence="5">
    <location>
        <begin position="141"/>
        <end position="150"/>
    </location>
</feature>
<dbReference type="Pfam" id="PF08590">
    <property type="entry name" value="DUF1771"/>
    <property type="match status" value="1"/>
</dbReference>
<dbReference type="Gene3D" id="3.30.1370.210">
    <property type="match status" value="1"/>
</dbReference>
<dbReference type="EMBL" id="QEAN01000046">
    <property type="protein sequence ID" value="TPX52008.1"/>
    <property type="molecule type" value="Genomic_DNA"/>
</dbReference>
<evidence type="ECO:0000313" key="11">
    <source>
        <dbReference type="Proteomes" id="UP000320475"/>
    </source>
</evidence>
<dbReference type="SMART" id="SM00463">
    <property type="entry name" value="SMR"/>
    <property type="match status" value="1"/>
</dbReference>
<feature type="region of interest" description="Disordered" evidence="5">
    <location>
        <begin position="335"/>
        <end position="362"/>
    </location>
</feature>
<dbReference type="STRING" id="286115.A0A507D2B5"/>
<feature type="compositionally biased region" description="Low complexity" evidence="5">
    <location>
        <begin position="71"/>
        <end position="91"/>
    </location>
</feature>
<evidence type="ECO:0000256" key="1">
    <source>
        <dbReference type="ARBA" id="ARBA00022723"/>
    </source>
</evidence>
<dbReference type="SMART" id="SM00356">
    <property type="entry name" value="ZnF_C3H1"/>
    <property type="match status" value="2"/>
</dbReference>
<feature type="zinc finger region" description="C3H1-type" evidence="4">
    <location>
        <begin position="277"/>
        <end position="300"/>
    </location>
</feature>
<dbReference type="EMBL" id="QEAM01000142">
    <property type="protein sequence ID" value="TPX45398.1"/>
    <property type="molecule type" value="Genomic_DNA"/>
</dbReference>
<protein>
    <recommendedName>
        <fullName evidence="12">Smr domain-containing protein</fullName>
    </recommendedName>
</protein>
<dbReference type="InterPro" id="IPR013899">
    <property type="entry name" value="DUF1771"/>
</dbReference>
<feature type="domain" description="C3H1-type" evidence="6">
    <location>
        <begin position="301"/>
        <end position="328"/>
    </location>
</feature>
<dbReference type="Pfam" id="PF01713">
    <property type="entry name" value="Smr"/>
    <property type="match status" value="1"/>
</dbReference>
<sequence>MPDHVRLAGLQDTVDDILYEYGIDSSQYGPLVCRLVGNDDHLHLKELTVKLAGRIQGKKLIEALTSTRPVSPTNNADSSSRSSSPPLNASAPIFTPSAVSLPALPRSDSDSATKLSSIWNHHSLSDDDQNHHPRYTLGPEHDEDEDVASPDPEDIVRVVNFLQLDDDPHHHDSIGYSGCDPYPANENGDQGDGMLPYAADDWTGDYSDFSQGHAELELLTPLQEFAMLFSHIPSDQILSVLESVGYDMEAALDALMPAAPQVQKNTGNSISSPAGTPKRKQICRHFLSGGCFRKDCWFSHDLETTICKYWLQNCCVKGDLCDFSHDAEPLVRAKQQQSLHGINTSNDSNSSRATPSPPPILSPVLPEQELSGEEEFPTLADAVATVQSKKSARSSSGRRKYKFVDIARKAASKPATAACALSLADKPVLKKSLVNSRMTCSNGNVGKPRVVDTGASVAKQYQDARQEAIECAIARNKLFQRATEAYKSGDPRLAKQLSLEAHAYNSRMESLHAAASSQLYSARNKSTSSNNTLDLHGLYPQEAIQMLEKRLHLLRKSGGSVWVITGTGHHSRNSQAKLGPAVREWLTLNRYSWKEADYGDGRGGCVYVEVG</sequence>
<feature type="region of interest" description="Disordered" evidence="5">
    <location>
        <begin position="122"/>
        <end position="150"/>
    </location>
</feature>
<dbReference type="VEuPathDB" id="FungiDB:SeMB42_g01700"/>
<dbReference type="InterPro" id="IPR053242">
    <property type="entry name" value="PAM2-like_domain"/>
</dbReference>
<dbReference type="Proteomes" id="UP000320475">
    <property type="component" value="Unassembled WGS sequence"/>
</dbReference>
<keyword evidence="3 4" id="KW-0862">Zinc</keyword>
<dbReference type="SMART" id="SM01162">
    <property type="entry name" value="DUF1771"/>
    <property type="match status" value="1"/>
</dbReference>
<evidence type="ECO:0000259" key="7">
    <source>
        <dbReference type="PROSITE" id="PS50828"/>
    </source>
</evidence>
<evidence type="ECO:0000313" key="8">
    <source>
        <dbReference type="EMBL" id="TPX45398.1"/>
    </source>
</evidence>
<dbReference type="InterPro" id="IPR000571">
    <property type="entry name" value="Znf_CCCH"/>
</dbReference>
<dbReference type="CDD" id="cd14279">
    <property type="entry name" value="CUE"/>
    <property type="match status" value="1"/>
</dbReference>
<evidence type="ECO:0000256" key="4">
    <source>
        <dbReference type="PROSITE-ProRule" id="PRU00723"/>
    </source>
</evidence>
<dbReference type="InterPro" id="IPR036063">
    <property type="entry name" value="Smr_dom_sf"/>
</dbReference>
<dbReference type="AlphaFoldDB" id="A0A507D2B5"/>
<keyword evidence="10" id="KW-1185">Reference proteome</keyword>
<dbReference type="GO" id="GO:0008270">
    <property type="term" value="F:zinc ion binding"/>
    <property type="evidence" value="ECO:0007669"/>
    <property type="project" value="UniProtKB-KW"/>
</dbReference>
<evidence type="ECO:0000256" key="5">
    <source>
        <dbReference type="SAM" id="MobiDB-lite"/>
    </source>
</evidence>
<dbReference type="OrthoDB" id="3247158at2759"/>
<dbReference type="Proteomes" id="UP000317494">
    <property type="component" value="Unassembled WGS sequence"/>
</dbReference>
<evidence type="ECO:0000256" key="2">
    <source>
        <dbReference type="ARBA" id="ARBA00022771"/>
    </source>
</evidence>
<dbReference type="Gene3D" id="3.30.1370.110">
    <property type="match status" value="1"/>
</dbReference>
<feature type="zinc finger region" description="C3H1-type" evidence="4">
    <location>
        <begin position="301"/>
        <end position="328"/>
    </location>
</feature>
<dbReference type="InterPro" id="IPR036855">
    <property type="entry name" value="Znf_CCCH_sf"/>
</dbReference>
<keyword evidence="1 4" id="KW-0479">Metal-binding</keyword>
<dbReference type="InterPro" id="IPR002625">
    <property type="entry name" value="Smr_dom"/>
</dbReference>
<comment type="caution">
    <text evidence="8">The sequence shown here is derived from an EMBL/GenBank/DDBJ whole genome shotgun (WGS) entry which is preliminary data.</text>
</comment>
<dbReference type="SUPFAM" id="SSF160443">
    <property type="entry name" value="SMR domain-like"/>
    <property type="match status" value="1"/>
</dbReference>
<feature type="domain" description="Smr" evidence="7">
    <location>
        <begin position="533"/>
        <end position="611"/>
    </location>
</feature>
<evidence type="ECO:0008006" key="12">
    <source>
        <dbReference type="Google" id="ProtNLM"/>
    </source>
</evidence>
<dbReference type="PROSITE" id="PS50828">
    <property type="entry name" value="SMR"/>
    <property type="match status" value="1"/>
</dbReference>
<dbReference type="SUPFAM" id="SSF90229">
    <property type="entry name" value="CCCH zinc finger"/>
    <property type="match status" value="1"/>
</dbReference>
<feature type="compositionally biased region" description="Polar residues" evidence="5">
    <location>
        <begin position="335"/>
        <end position="354"/>
    </location>
</feature>
<proteinExistence type="predicted"/>
<feature type="region of interest" description="Disordered" evidence="5">
    <location>
        <begin position="66"/>
        <end position="91"/>
    </location>
</feature>
<dbReference type="PANTHER" id="PTHR46651:SF1">
    <property type="entry name" value="SMALL MUTS RELATED FAMILY PROTEIN"/>
    <property type="match status" value="1"/>
</dbReference>
<keyword evidence="2 4" id="KW-0863">Zinc-finger</keyword>
<evidence type="ECO:0000256" key="3">
    <source>
        <dbReference type="ARBA" id="ARBA00022833"/>
    </source>
</evidence>
<name>A0A507D2B5_9FUNG</name>
<accession>A0A507D2B5</accession>
<organism evidence="8 11">
    <name type="scientific">Synchytrium endobioticum</name>
    <dbReference type="NCBI Taxonomy" id="286115"/>
    <lineage>
        <taxon>Eukaryota</taxon>
        <taxon>Fungi</taxon>
        <taxon>Fungi incertae sedis</taxon>
        <taxon>Chytridiomycota</taxon>
        <taxon>Chytridiomycota incertae sedis</taxon>
        <taxon>Chytridiomycetes</taxon>
        <taxon>Synchytriales</taxon>
        <taxon>Synchytriaceae</taxon>
        <taxon>Synchytrium</taxon>
    </lineage>
</organism>
<evidence type="ECO:0000313" key="10">
    <source>
        <dbReference type="Proteomes" id="UP000317494"/>
    </source>
</evidence>
<dbReference type="PROSITE" id="PS50103">
    <property type="entry name" value="ZF_C3H1"/>
    <property type="match status" value="2"/>
</dbReference>
<reference evidence="10 11" key="1">
    <citation type="journal article" date="2019" name="Sci. Rep.">
        <title>Comparative genomics of chytrid fungi reveal insights into the obligate biotrophic and pathogenic lifestyle of Synchytrium endobioticum.</title>
        <authorList>
            <person name="van de Vossenberg B.T.L.H."/>
            <person name="Warris S."/>
            <person name="Nguyen H.D.T."/>
            <person name="van Gent-Pelzer M.P.E."/>
            <person name="Joly D.L."/>
            <person name="van de Geest H.C."/>
            <person name="Bonants P.J.M."/>
            <person name="Smith D.S."/>
            <person name="Levesque C.A."/>
            <person name="van der Lee T.A.J."/>
        </authorList>
    </citation>
    <scope>NUCLEOTIDE SEQUENCE [LARGE SCALE GENOMIC DNA]</scope>
    <source>
        <strain evidence="8 11">LEV6574</strain>
        <strain evidence="9 10">MB42</strain>
    </source>
</reference>
<evidence type="ECO:0000259" key="6">
    <source>
        <dbReference type="PROSITE" id="PS50103"/>
    </source>
</evidence>
<dbReference type="PANTHER" id="PTHR46651">
    <property type="entry name" value="POLYADENYLATE-BINDING PROTEIN-INTERACTING PROTEIN 7"/>
    <property type="match status" value="1"/>
</dbReference>
<evidence type="ECO:0000313" key="9">
    <source>
        <dbReference type="EMBL" id="TPX52008.1"/>
    </source>
</evidence>
<gene>
    <name evidence="8" type="ORF">SeLEV6574_g03881</name>
    <name evidence="9" type="ORF">SeMB42_g01700</name>
</gene>
<feature type="domain" description="C3H1-type" evidence="6">
    <location>
        <begin position="277"/>
        <end position="300"/>
    </location>
</feature>